<comment type="caution">
    <text evidence="4">The sequence shown here is derived from an EMBL/GenBank/DDBJ whole genome shotgun (WGS) entry which is preliminary data.</text>
</comment>
<evidence type="ECO:0000313" key="5">
    <source>
        <dbReference type="Proteomes" id="UP000236340"/>
    </source>
</evidence>
<dbReference type="Proteomes" id="UP000236340">
    <property type="component" value="Unassembled WGS sequence"/>
</dbReference>
<keyword evidence="2" id="KW-0597">Phosphoprotein</keyword>
<dbReference type="EMBL" id="PPFX01000010">
    <property type="protein sequence ID" value="PNU20630.1"/>
    <property type="molecule type" value="Genomic_DNA"/>
</dbReference>
<evidence type="ECO:0000256" key="2">
    <source>
        <dbReference type="ARBA" id="ARBA00022553"/>
    </source>
</evidence>
<dbReference type="AlphaFoldDB" id="A0A2K2HBL4"/>
<evidence type="ECO:0000313" key="4">
    <source>
        <dbReference type="EMBL" id="PNU20630.1"/>
    </source>
</evidence>
<dbReference type="InterPro" id="IPR036736">
    <property type="entry name" value="ACP-like_sf"/>
</dbReference>
<evidence type="ECO:0000256" key="1">
    <source>
        <dbReference type="ARBA" id="ARBA00022450"/>
    </source>
</evidence>
<dbReference type="InterPro" id="IPR006162">
    <property type="entry name" value="Ppantetheine_attach_site"/>
</dbReference>
<reference evidence="4 5" key="1">
    <citation type="journal article" date="2018" name="Genome Announc.">
        <title>Genome Sequence of Geothermobacter sp. HR-1 Iron Reducer from the Loihi Seamount.</title>
        <authorList>
            <person name="Smith H."/>
            <person name="Abuyen K."/>
            <person name="Tremblay J."/>
            <person name="Savalia P."/>
            <person name="Perez-Rodriguez I."/>
            <person name="Emerson D."/>
            <person name="Tully B."/>
            <person name="Amend J."/>
        </authorList>
    </citation>
    <scope>NUCLEOTIDE SEQUENCE [LARGE SCALE GENOMIC DNA]</scope>
    <source>
        <strain evidence="4 5">HR-1</strain>
    </source>
</reference>
<evidence type="ECO:0000259" key="3">
    <source>
        <dbReference type="PROSITE" id="PS50075"/>
    </source>
</evidence>
<gene>
    <name evidence="4" type="ORF">C2E25_06185</name>
</gene>
<sequence length="86" mass="9399">MSAELKQKLKQVLIAELNLEDITPEEIADDAPLFGDGLGLDSLDAVELVVLIQKHFGVEIKDMEEGRPALQSINSLAAFIEAKHSQ</sequence>
<dbReference type="OrthoDB" id="9803943at2"/>
<dbReference type="Pfam" id="PF00550">
    <property type="entry name" value="PP-binding"/>
    <property type="match status" value="1"/>
</dbReference>
<organism evidence="4 5">
    <name type="scientific">Geothermobacter hydrogeniphilus</name>
    <dbReference type="NCBI Taxonomy" id="1969733"/>
    <lineage>
        <taxon>Bacteria</taxon>
        <taxon>Pseudomonadati</taxon>
        <taxon>Thermodesulfobacteriota</taxon>
        <taxon>Desulfuromonadia</taxon>
        <taxon>Desulfuromonadales</taxon>
        <taxon>Geothermobacteraceae</taxon>
        <taxon>Geothermobacter</taxon>
    </lineage>
</organism>
<feature type="domain" description="Carrier" evidence="3">
    <location>
        <begin position="3"/>
        <end position="84"/>
    </location>
</feature>
<accession>A0A2K2HBL4</accession>
<dbReference type="PROSITE" id="PS00012">
    <property type="entry name" value="PHOSPHOPANTETHEINE"/>
    <property type="match status" value="1"/>
</dbReference>
<proteinExistence type="predicted"/>
<dbReference type="PROSITE" id="PS50075">
    <property type="entry name" value="CARRIER"/>
    <property type="match status" value="1"/>
</dbReference>
<dbReference type="SUPFAM" id="SSF47336">
    <property type="entry name" value="ACP-like"/>
    <property type="match status" value="1"/>
</dbReference>
<name>A0A2K2HBL4_9BACT</name>
<dbReference type="Gene3D" id="1.10.1200.10">
    <property type="entry name" value="ACP-like"/>
    <property type="match status" value="1"/>
</dbReference>
<dbReference type="InterPro" id="IPR009081">
    <property type="entry name" value="PP-bd_ACP"/>
</dbReference>
<keyword evidence="1" id="KW-0596">Phosphopantetheine</keyword>
<protein>
    <submittedName>
        <fullName evidence="4">Acyl carrier protein</fullName>
    </submittedName>
</protein>
<dbReference type="NCBIfam" id="NF006617">
    <property type="entry name" value="PRK09184.1"/>
    <property type="match status" value="1"/>
</dbReference>
<dbReference type="RefSeq" id="WP_103114899.1">
    <property type="nucleotide sequence ID" value="NZ_PPFX01000010.1"/>
</dbReference>